<protein>
    <recommendedName>
        <fullName evidence="3 8">Mediator of RNA polymerase II transcription subunit 4</fullName>
    </recommendedName>
    <alternativeName>
        <fullName evidence="7 8">Mediator complex subunit 4</fullName>
    </alternativeName>
</protein>
<dbReference type="InterPro" id="IPR019258">
    <property type="entry name" value="Mediator_Med4"/>
</dbReference>
<evidence type="ECO:0000256" key="8">
    <source>
        <dbReference type="RuleBase" id="RU364141"/>
    </source>
</evidence>
<keyword evidence="5 8" id="KW-0804">Transcription</keyword>
<dbReference type="PANTHER" id="PTHR13208">
    <property type="entry name" value="MEDIATOR OF RNA POLYMERASE II TRANSCRIPTION SUBUNIT 4"/>
    <property type="match status" value="1"/>
</dbReference>
<evidence type="ECO:0000313" key="11">
    <source>
        <dbReference type="WBParaSite" id="SMUV_0000877101-mRNA-1"/>
    </source>
</evidence>
<name>A0A0N5AV63_9BILA</name>
<evidence type="ECO:0000256" key="3">
    <source>
        <dbReference type="ARBA" id="ARBA00020629"/>
    </source>
</evidence>
<organism evidence="10 11">
    <name type="scientific">Syphacia muris</name>
    <dbReference type="NCBI Taxonomy" id="451379"/>
    <lineage>
        <taxon>Eukaryota</taxon>
        <taxon>Metazoa</taxon>
        <taxon>Ecdysozoa</taxon>
        <taxon>Nematoda</taxon>
        <taxon>Chromadorea</taxon>
        <taxon>Rhabditida</taxon>
        <taxon>Spirurina</taxon>
        <taxon>Oxyuridomorpha</taxon>
        <taxon>Oxyuroidea</taxon>
        <taxon>Oxyuridae</taxon>
        <taxon>Syphacia</taxon>
    </lineage>
</organism>
<comment type="subcellular location">
    <subcellularLocation>
        <location evidence="1 8">Nucleus</location>
    </subcellularLocation>
</comment>
<evidence type="ECO:0000256" key="1">
    <source>
        <dbReference type="ARBA" id="ARBA00004123"/>
    </source>
</evidence>
<comment type="similarity">
    <text evidence="2 8">Belongs to the Mediator complex subunit 4 family.</text>
</comment>
<keyword evidence="10" id="KW-1185">Reference proteome</keyword>
<dbReference type="GO" id="GO:0003712">
    <property type="term" value="F:transcription coregulator activity"/>
    <property type="evidence" value="ECO:0007669"/>
    <property type="project" value="InterPro"/>
</dbReference>
<gene>
    <name evidence="8" type="primary">MED4</name>
</gene>
<keyword evidence="6 8" id="KW-0539">Nucleus</keyword>
<keyword evidence="8" id="KW-0010">Activator</keyword>
<reference evidence="11" key="1">
    <citation type="submission" date="2017-02" db="UniProtKB">
        <authorList>
            <consortium name="WormBaseParasite"/>
        </authorList>
    </citation>
    <scope>IDENTIFICATION</scope>
</reference>
<dbReference type="AlphaFoldDB" id="A0A0N5AV63"/>
<feature type="compositionally biased region" description="Polar residues" evidence="9">
    <location>
        <begin position="211"/>
        <end position="227"/>
    </location>
</feature>
<dbReference type="GO" id="GO:0016592">
    <property type="term" value="C:mediator complex"/>
    <property type="evidence" value="ECO:0007669"/>
    <property type="project" value="InterPro"/>
</dbReference>
<feature type="region of interest" description="Disordered" evidence="9">
    <location>
        <begin position="183"/>
        <end position="304"/>
    </location>
</feature>
<sequence length="304" mass="32919">MSDDRSLRERLQDAVDDLDAIVKQLVIRVIDKDRSSESVTSLSKLFHSKQAELKKILSKVTAHREREKVIKNLNKAIASRNATIAEIENELRGAEFALTKAVYQAGIKIKLMRQAEARRVNSEQVIRFANQISRWYSVAAPLGWQYGDPSRPFPTEAELRLSALAAPRVNAPSAQPALSLLRHQGASSSSPNMMRGSGRGSPVAAAYSSGALHQQRTWSPRGSFAQQSSPRGRGTRGSGVMSPRVNISGSSLMQHRSTGSGSPHVSPSNPYHISGKGVHPPVKNVEQMSSDSSSSSSSDEGSPV</sequence>
<keyword evidence="4 8" id="KW-0805">Transcription regulation</keyword>
<feature type="compositionally biased region" description="Polar residues" evidence="9">
    <location>
        <begin position="245"/>
        <end position="271"/>
    </location>
</feature>
<evidence type="ECO:0000256" key="2">
    <source>
        <dbReference type="ARBA" id="ARBA00009626"/>
    </source>
</evidence>
<dbReference type="GO" id="GO:0070847">
    <property type="term" value="C:core mediator complex"/>
    <property type="evidence" value="ECO:0007669"/>
    <property type="project" value="TreeGrafter"/>
</dbReference>
<evidence type="ECO:0000256" key="9">
    <source>
        <dbReference type="SAM" id="MobiDB-lite"/>
    </source>
</evidence>
<comment type="function">
    <text evidence="8">Component of the Mediator complex, a coactivator involved in the regulated transcription of nearly all RNA polymerase II-dependent genes. Mediator functions as a bridge to convey information from gene-specific regulatory proteins to the basal RNA polymerase II transcription machinery. Mediator is recruited to promoters by direct interactions with regulatory proteins and serves as a scaffold for the assembly of a functional preinitiation complex with RNA polymerase II and the general transcription factors.</text>
</comment>
<dbReference type="STRING" id="451379.A0A0N5AV63"/>
<evidence type="ECO:0000256" key="6">
    <source>
        <dbReference type="ARBA" id="ARBA00023242"/>
    </source>
</evidence>
<dbReference type="WBParaSite" id="SMUV_0000877101-mRNA-1">
    <property type="protein sequence ID" value="SMUV_0000877101-mRNA-1"/>
    <property type="gene ID" value="SMUV_0000877101"/>
</dbReference>
<comment type="subunit">
    <text evidence="8">Component of the Mediator complex.</text>
</comment>
<evidence type="ECO:0000256" key="7">
    <source>
        <dbReference type="ARBA" id="ARBA00031257"/>
    </source>
</evidence>
<dbReference type="PANTHER" id="PTHR13208:SF2">
    <property type="entry name" value="MEDIATOR OF RNA POLYMERASE II TRANSCRIPTION SUBUNIT 4"/>
    <property type="match status" value="1"/>
</dbReference>
<dbReference type="Pfam" id="PF10018">
    <property type="entry name" value="Med4"/>
    <property type="match status" value="1"/>
</dbReference>
<accession>A0A0N5AV63</accession>
<evidence type="ECO:0000256" key="5">
    <source>
        <dbReference type="ARBA" id="ARBA00023163"/>
    </source>
</evidence>
<feature type="compositionally biased region" description="Low complexity" evidence="9">
    <location>
        <begin position="289"/>
        <end position="304"/>
    </location>
</feature>
<dbReference type="Proteomes" id="UP000046393">
    <property type="component" value="Unplaced"/>
</dbReference>
<dbReference type="GO" id="GO:0006357">
    <property type="term" value="P:regulation of transcription by RNA polymerase II"/>
    <property type="evidence" value="ECO:0007669"/>
    <property type="project" value="InterPro"/>
</dbReference>
<evidence type="ECO:0000256" key="4">
    <source>
        <dbReference type="ARBA" id="ARBA00023015"/>
    </source>
</evidence>
<proteinExistence type="inferred from homology"/>
<evidence type="ECO:0000313" key="10">
    <source>
        <dbReference type="Proteomes" id="UP000046393"/>
    </source>
</evidence>